<dbReference type="Pfam" id="PF13749">
    <property type="entry name" value="HATPase_c_4"/>
    <property type="match status" value="1"/>
</dbReference>
<protein>
    <submittedName>
        <fullName evidence="2">DNA binding domain-containing protein</fullName>
    </submittedName>
</protein>
<name>A0A939BC37_9CLOT</name>
<dbReference type="InterPro" id="IPR036390">
    <property type="entry name" value="WH_DNA-bd_sf"/>
</dbReference>
<dbReference type="EMBL" id="JACJLV010000021">
    <property type="protein sequence ID" value="MBM6826975.1"/>
    <property type="molecule type" value="Genomic_DNA"/>
</dbReference>
<dbReference type="Gene3D" id="1.10.10.10">
    <property type="entry name" value="Winged helix-like DNA-binding domain superfamily/Winged helix DNA-binding domain"/>
    <property type="match status" value="1"/>
</dbReference>
<organism evidence="2 3">
    <name type="scientific">Mordavella massiliensis</name>
    <dbReference type="NCBI Taxonomy" id="1871024"/>
    <lineage>
        <taxon>Bacteria</taxon>
        <taxon>Bacillati</taxon>
        <taxon>Bacillota</taxon>
        <taxon>Clostridia</taxon>
        <taxon>Eubacteriales</taxon>
        <taxon>Clostridiaceae</taxon>
        <taxon>Mordavella</taxon>
    </lineage>
</organism>
<keyword evidence="3" id="KW-1185">Reference proteome</keyword>
<reference evidence="2" key="2">
    <citation type="journal article" date="2021" name="Sci. Rep.">
        <title>The distribution of antibiotic resistance genes in chicken gut microbiota commensals.</title>
        <authorList>
            <person name="Juricova H."/>
            <person name="Matiasovicova J."/>
            <person name="Kubasova T."/>
            <person name="Cejkova D."/>
            <person name="Rychlik I."/>
        </authorList>
    </citation>
    <scope>NUCLEOTIDE SEQUENCE</scope>
    <source>
        <strain evidence="2">An420c</strain>
    </source>
</reference>
<dbReference type="Pfam" id="PF13412">
    <property type="entry name" value="HTH_24"/>
    <property type="match status" value="1"/>
</dbReference>
<accession>A0A939BC37</accession>
<comment type="caution">
    <text evidence="2">The sequence shown here is derived from an EMBL/GenBank/DDBJ whole genome shotgun (WGS) entry which is preliminary data.</text>
</comment>
<dbReference type="InterPro" id="IPR038461">
    <property type="entry name" value="Schlafen_AlbA_2_dom_sf"/>
</dbReference>
<dbReference type="InterPro" id="IPR000485">
    <property type="entry name" value="AsnC-type_HTH_dom"/>
</dbReference>
<dbReference type="InterPro" id="IPR036388">
    <property type="entry name" value="WH-like_DNA-bd_sf"/>
</dbReference>
<dbReference type="GO" id="GO:0043565">
    <property type="term" value="F:sequence-specific DNA binding"/>
    <property type="evidence" value="ECO:0007669"/>
    <property type="project" value="InterPro"/>
</dbReference>
<dbReference type="Proteomes" id="UP000713880">
    <property type="component" value="Unassembled WGS sequence"/>
</dbReference>
<dbReference type="Gene3D" id="3.30.565.60">
    <property type="match status" value="1"/>
</dbReference>
<feature type="domain" description="Schlafen AlbA-2" evidence="1">
    <location>
        <begin position="9"/>
        <end position="125"/>
    </location>
</feature>
<dbReference type="AlphaFoldDB" id="A0A939BC37"/>
<evidence type="ECO:0000313" key="3">
    <source>
        <dbReference type="Proteomes" id="UP000713880"/>
    </source>
</evidence>
<dbReference type="SUPFAM" id="SSF46785">
    <property type="entry name" value="Winged helix' DNA-binding domain"/>
    <property type="match status" value="1"/>
</dbReference>
<dbReference type="PRINTS" id="PR00033">
    <property type="entry name" value="HTHASNC"/>
</dbReference>
<proteinExistence type="predicted"/>
<dbReference type="RefSeq" id="WP_204909018.1">
    <property type="nucleotide sequence ID" value="NZ_JACJLV010000021.1"/>
</dbReference>
<dbReference type="PANTHER" id="PTHR30595">
    <property type="entry name" value="GLPR-RELATED TRANSCRIPTIONAL REPRESSOR"/>
    <property type="match status" value="1"/>
</dbReference>
<evidence type="ECO:0000313" key="2">
    <source>
        <dbReference type="EMBL" id="MBM6826975.1"/>
    </source>
</evidence>
<dbReference type="InterPro" id="IPR007421">
    <property type="entry name" value="Schlafen_AlbA_2_dom"/>
</dbReference>
<dbReference type="InterPro" id="IPR038475">
    <property type="entry name" value="RecG_C_sf"/>
</dbReference>
<reference evidence="2" key="1">
    <citation type="submission" date="2020-08" db="EMBL/GenBank/DDBJ databases">
        <authorList>
            <person name="Cejkova D."/>
            <person name="Kubasova T."/>
            <person name="Jahodarova E."/>
            <person name="Rychlik I."/>
        </authorList>
    </citation>
    <scope>NUCLEOTIDE SEQUENCE</scope>
    <source>
        <strain evidence="2">An420c</strain>
    </source>
</reference>
<dbReference type="Pfam" id="PF04326">
    <property type="entry name" value="SLFN_AlbA_2"/>
    <property type="match status" value="1"/>
</dbReference>
<dbReference type="PANTHER" id="PTHR30595:SF6">
    <property type="entry name" value="SCHLAFEN ALBA-2 DOMAIN-CONTAINING PROTEIN"/>
    <property type="match status" value="1"/>
</dbReference>
<dbReference type="Gene3D" id="3.30.950.30">
    <property type="entry name" value="Schlafen, AAA domain"/>
    <property type="match status" value="1"/>
</dbReference>
<sequence length="465" mass="52890">MDIRNLIGETTEYDKKAALEIKKPKSWCKSVSAFANTSGGVLIFGISDDGNIIGLANPERDAERISEIIKSRLDPIPEFTLRFCEEEGKTLVVLDICKGEETPYYYSGDGVLEAYIRVGNESVKATSTELKRLVLRGKNTSYDSQISSYKAEDYAFSKLKERYKKWTGNSFDEKDLISFGLADEQGYLTNAGALLADESPIRWSRVFCTRWNGINKSGGMMDALDDAEYSGSIISLIENGEAFIKRNNRVMWRKTENSREEMPEYVERSYHEALINGLAHRDYLINGSEVHIDIYDDRMEIYSPGGMPDGSLIQERDPLTVPSTRRNPVLADVLNRLGYMERKGSGFEKIISGYEFQVNYDDTKKPKFRSDRYQFTVVMPNLNYDVSQDVTTNVTSDVTTNVTKDNLDDQILSLIRKDSRISTRKMAERAGVNVRTINRHLKKMDHVNYIGRGSNGHWEISEEKC</sequence>
<gene>
    <name evidence="2" type="ORF">H6A13_07665</name>
</gene>
<evidence type="ECO:0000259" key="1">
    <source>
        <dbReference type="Pfam" id="PF04326"/>
    </source>
</evidence>